<keyword evidence="7" id="KW-1185">Reference proteome</keyword>
<dbReference type="SUPFAM" id="SSF50486">
    <property type="entry name" value="FMT C-terminal domain-like"/>
    <property type="match status" value="1"/>
</dbReference>
<evidence type="ECO:0000256" key="4">
    <source>
        <dbReference type="ARBA" id="ARBA00023204"/>
    </source>
</evidence>
<organism evidence="6 7">
    <name type="scientific">Chitinophaga pollutisoli</name>
    <dbReference type="NCBI Taxonomy" id="3133966"/>
    <lineage>
        <taxon>Bacteria</taxon>
        <taxon>Pseudomonadati</taxon>
        <taxon>Bacteroidota</taxon>
        <taxon>Chitinophagia</taxon>
        <taxon>Chitinophagales</taxon>
        <taxon>Chitinophagaceae</taxon>
        <taxon>Chitinophaga</taxon>
    </lineage>
</organism>
<dbReference type="CDD" id="cd00540">
    <property type="entry name" value="AAG"/>
    <property type="match status" value="1"/>
</dbReference>
<dbReference type="InterPro" id="IPR003180">
    <property type="entry name" value="MPG"/>
</dbReference>
<evidence type="ECO:0000256" key="3">
    <source>
        <dbReference type="ARBA" id="ARBA00022801"/>
    </source>
</evidence>
<dbReference type="EMBL" id="CP149822">
    <property type="protein sequence ID" value="WZN43862.1"/>
    <property type="molecule type" value="Genomic_DNA"/>
</dbReference>
<dbReference type="PANTHER" id="PTHR10429:SF0">
    <property type="entry name" value="DNA-3-METHYLADENINE GLYCOSYLASE"/>
    <property type="match status" value="1"/>
</dbReference>
<evidence type="ECO:0000313" key="6">
    <source>
        <dbReference type="EMBL" id="WZN43862.1"/>
    </source>
</evidence>
<evidence type="ECO:0000256" key="5">
    <source>
        <dbReference type="HAMAP-Rule" id="MF_00527"/>
    </source>
</evidence>
<comment type="similarity">
    <text evidence="1 5">Belongs to the DNA glycosylase MPG family.</text>
</comment>
<protein>
    <recommendedName>
        <fullName evidence="5">Putative 3-methyladenine DNA glycosylase</fullName>
        <ecNumber evidence="5">3.2.2.-</ecNumber>
    </recommendedName>
</protein>
<dbReference type="NCBIfam" id="TIGR00567">
    <property type="entry name" value="3mg"/>
    <property type="match status" value="1"/>
</dbReference>
<dbReference type="InterPro" id="IPR036995">
    <property type="entry name" value="MPG_sf"/>
</dbReference>
<dbReference type="PANTHER" id="PTHR10429">
    <property type="entry name" value="DNA-3-METHYLADENINE GLYCOSYLASE"/>
    <property type="match status" value="1"/>
</dbReference>
<keyword evidence="3 5" id="KW-0378">Hydrolase</keyword>
<proteinExistence type="inferred from homology"/>
<dbReference type="Proteomes" id="UP001485459">
    <property type="component" value="Chromosome"/>
</dbReference>
<dbReference type="HAMAP" id="MF_00527">
    <property type="entry name" value="3MGH"/>
    <property type="match status" value="1"/>
</dbReference>
<keyword evidence="4 5" id="KW-0234">DNA repair</keyword>
<evidence type="ECO:0000256" key="1">
    <source>
        <dbReference type="ARBA" id="ARBA00009232"/>
    </source>
</evidence>
<keyword evidence="2 5" id="KW-0227">DNA damage</keyword>
<dbReference type="InterPro" id="IPR011034">
    <property type="entry name" value="Formyl_transferase-like_C_sf"/>
</dbReference>
<evidence type="ECO:0000256" key="2">
    <source>
        <dbReference type="ARBA" id="ARBA00022763"/>
    </source>
</evidence>
<dbReference type="Gene3D" id="3.10.300.10">
    <property type="entry name" value="Methylpurine-DNA glycosylase (MPG)"/>
    <property type="match status" value="1"/>
</dbReference>
<gene>
    <name evidence="6" type="ORF">WJU16_10685</name>
</gene>
<dbReference type="EC" id="3.2.2.-" evidence="5"/>
<sequence>MVAKYGWSFCSSNGWVERKLVLFFSMPKLERAFYLEKNVLKVAKSLLGKVLVTETDGIRTSGRIVETEAYNGAVDRASHAWNNRRTGRTEIMFAEGGVAYVYLCYGIHHLFNVVTNVREVPHAVLVRALEPLEGIPVMLERTGKPRVDFTLTSGPGSLSKALGINTALTGQDLLGNRIWIEDAAPVPARDILAGTRVGVAYAMEDAYLPYRFSIRGSKWVSRGKGLAR</sequence>
<evidence type="ECO:0000313" key="7">
    <source>
        <dbReference type="Proteomes" id="UP001485459"/>
    </source>
</evidence>
<dbReference type="RefSeq" id="WP_341838657.1">
    <property type="nucleotide sequence ID" value="NZ_CP149822.1"/>
</dbReference>
<name>A0ABZ2YW68_9BACT</name>
<reference evidence="7" key="1">
    <citation type="submission" date="2024-03" db="EMBL/GenBank/DDBJ databases">
        <title>Chitinophaga horti sp. nov., isolated from garden soil.</title>
        <authorList>
            <person name="Lee D.S."/>
            <person name="Han D.M."/>
            <person name="Baek J.H."/>
            <person name="Choi D.G."/>
            <person name="Jeon J.H."/>
            <person name="Jeon C.O."/>
        </authorList>
    </citation>
    <scope>NUCLEOTIDE SEQUENCE [LARGE SCALE GENOMIC DNA]</scope>
    <source>
        <strain evidence="7">GPA1</strain>
    </source>
</reference>
<dbReference type="Pfam" id="PF02245">
    <property type="entry name" value="Pur_DNA_glyco"/>
    <property type="match status" value="1"/>
</dbReference>
<accession>A0ABZ2YW68</accession>